<dbReference type="InterPro" id="IPR029056">
    <property type="entry name" value="Ribokinase-like"/>
</dbReference>
<dbReference type="InterPro" id="IPR013749">
    <property type="entry name" value="PM/HMP-P_kinase-1"/>
</dbReference>
<dbReference type="EMBL" id="SGBC01000001">
    <property type="protein sequence ID" value="RZD16781.1"/>
    <property type="molecule type" value="Genomic_DNA"/>
</dbReference>
<evidence type="ECO:0000313" key="5">
    <source>
        <dbReference type="Proteomes" id="UP000316562"/>
    </source>
</evidence>
<protein>
    <recommendedName>
        <fullName evidence="2">hydroxymethylpyrimidine kinase</fullName>
        <ecNumber evidence="2">2.7.1.49</ecNumber>
    </recommendedName>
</protein>
<comment type="caution">
    <text evidence="4">The sequence shown here is derived from an EMBL/GenBank/DDBJ whole genome shotgun (WGS) entry which is preliminary data.</text>
</comment>
<dbReference type="GO" id="GO:0008972">
    <property type="term" value="F:phosphomethylpyrimidine kinase activity"/>
    <property type="evidence" value="ECO:0007669"/>
    <property type="project" value="InterPro"/>
</dbReference>
<organism evidence="4 5">
    <name type="scientific">Acididesulfobacter guangdongensis</name>
    <dbReference type="NCBI Taxonomy" id="2597225"/>
    <lineage>
        <taxon>Bacteria</taxon>
        <taxon>Deltaproteobacteria</taxon>
        <taxon>Candidatus Acidulodesulfobacterales</taxon>
        <taxon>Candidatus Acididesulfobacter</taxon>
    </lineage>
</organism>
<dbReference type="GO" id="GO:0008902">
    <property type="term" value="F:hydroxymethylpyrimidine kinase activity"/>
    <property type="evidence" value="ECO:0007669"/>
    <property type="project" value="UniProtKB-EC"/>
</dbReference>
<dbReference type="Gene3D" id="3.40.1190.20">
    <property type="match status" value="1"/>
</dbReference>
<keyword evidence="4" id="KW-0418">Kinase</keyword>
<dbReference type="AlphaFoldDB" id="A0A519BHN0"/>
<comment type="pathway">
    <text evidence="1">Cofactor biosynthesis; thiamine diphosphate biosynthesis.</text>
</comment>
<evidence type="ECO:0000313" key="4">
    <source>
        <dbReference type="EMBL" id="RZD16781.1"/>
    </source>
</evidence>
<dbReference type="PANTHER" id="PTHR20858:SF17">
    <property type="entry name" value="HYDROXYMETHYLPYRIMIDINE_PHOSPHOMETHYLPYRIMIDINE KINASE THI20-RELATED"/>
    <property type="match status" value="1"/>
</dbReference>
<dbReference type="GO" id="GO:0009229">
    <property type="term" value="P:thiamine diphosphate biosynthetic process"/>
    <property type="evidence" value="ECO:0007669"/>
    <property type="project" value="UniProtKB-UniPathway"/>
</dbReference>
<dbReference type="UniPathway" id="UPA00060">
    <property type="reaction ID" value="UER00138"/>
</dbReference>
<dbReference type="Pfam" id="PF08543">
    <property type="entry name" value="Phos_pyr_kin"/>
    <property type="match status" value="1"/>
</dbReference>
<name>A0A519BHN0_ACIG2</name>
<evidence type="ECO:0000259" key="3">
    <source>
        <dbReference type="Pfam" id="PF08543"/>
    </source>
</evidence>
<keyword evidence="4" id="KW-0808">Transferase</keyword>
<reference evidence="4 5" key="1">
    <citation type="journal article" date="2019" name="ISME J.">
        <title>Insights into ecological role of a new deltaproteobacterial order Candidatus Acidulodesulfobacterales by metagenomics and metatranscriptomics.</title>
        <authorList>
            <person name="Tan S."/>
            <person name="Liu J."/>
            <person name="Fang Y."/>
            <person name="Hedlund B.P."/>
            <person name="Lian Z.H."/>
            <person name="Huang L.Y."/>
            <person name="Li J.T."/>
            <person name="Huang L.N."/>
            <person name="Li W.J."/>
            <person name="Jiang H.C."/>
            <person name="Dong H.L."/>
            <person name="Shu W.S."/>
        </authorList>
    </citation>
    <scope>NUCLEOTIDE SEQUENCE [LARGE SCALE GENOMIC DNA]</scope>
    <source>
        <strain evidence="4">AP2</strain>
    </source>
</reference>
<sequence>MKKILSVAGYDGSGGAGITSDAKIFSKLNILGLSAISVLTAQNPDNIYKITAVDDDFFDYELKAIFDYFKIDSVKIGLIGSERQSVVLAGYIKKYNVKDVILDPVFVSTSGVRLGDTGAGGSRNKSGFNGGNFDAGYLEHLLNIATVITPNINEAEIISGLEIKNLDCMKDAAAAIKKQYRRIKNIIIKGSHLRGSHSQYGGITIDDADYNNENRCINNAVRSGYCAGDEEITDLLLTESNEFASYKKRRIITDKQIHGTGCAFSAMMAALLTKGINPYDALNKTEIFVEKLINNCKTIPDNSENKKIYITANI</sequence>
<dbReference type="SUPFAM" id="SSF53613">
    <property type="entry name" value="Ribokinase-like"/>
    <property type="match status" value="1"/>
</dbReference>
<dbReference type="Proteomes" id="UP000316562">
    <property type="component" value="Unassembled WGS sequence"/>
</dbReference>
<proteinExistence type="predicted"/>
<gene>
    <name evidence="4" type="ORF">EVJ46_00630</name>
</gene>
<evidence type="ECO:0000256" key="2">
    <source>
        <dbReference type="ARBA" id="ARBA00012135"/>
    </source>
</evidence>
<evidence type="ECO:0000256" key="1">
    <source>
        <dbReference type="ARBA" id="ARBA00004948"/>
    </source>
</evidence>
<dbReference type="EC" id="2.7.1.49" evidence="2"/>
<feature type="domain" description="Pyridoxamine kinase/Phosphomethylpyrimidine kinase" evidence="3">
    <location>
        <begin position="11"/>
        <end position="295"/>
    </location>
</feature>
<dbReference type="InterPro" id="IPR004399">
    <property type="entry name" value="HMP/HMP-P_kinase_dom"/>
</dbReference>
<dbReference type="PANTHER" id="PTHR20858">
    <property type="entry name" value="PHOSPHOMETHYLPYRIMIDINE KINASE"/>
    <property type="match status" value="1"/>
</dbReference>
<accession>A0A519BHN0</accession>
<dbReference type="CDD" id="cd01169">
    <property type="entry name" value="HMPP_kinase"/>
    <property type="match status" value="1"/>
</dbReference>
<dbReference type="GO" id="GO:0009228">
    <property type="term" value="P:thiamine biosynthetic process"/>
    <property type="evidence" value="ECO:0007669"/>
    <property type="project" value="InterPro"/>
</dbReference>
<dbReference type="GO" id="GO:0005829">
    <property type="term" value="C:cytosol"/>
    <property type="evidence" value="ECO:0007669"/>
    <property type="project" value="TreeGrafter"/>
</dbReference>